<evidence type="ECO:0000256" key="1">
    <source>
        <dbReference type="ARBA" id="ARBA00022669"/>
    </source>
</evidence>
<dbReference type="PROSITE" id="PS51782">
    <property type="entry name" value="LYSM"/>
    <property type="match status" value="4"/>
</dbReference>
<evidence type="ECO:0000313" key="8">
    <source>
        <dbReference type="Proteomes" id="UP000193144"/>
    </source>
</evidence>
<keyword evidence="1" id="KW-0147">Chitin-binding</keyword>
<dbReference type="Proteomes" id="UP000193144">
    <property type="component" value="Unassembled WGS sequence"/>
</dbReference>
<dbReference type="SUPFAM" id="SSF54106">
    <property type="entry name" value="LysM domain"/>
    <property type="match status" value="2"/>
</dbReference>
<comment type="caution">
    <text evidence="7">The sequence shown here is derived from an EMBL/GenBank/DDBJ whole genome shotgun (WGS) entry which is preliminary data.</text>
</comment>
<feature type="compositionally biased region" description="Polar residues" evidence="4">
    <location>
        <begin position="119"/>
        <end position="129"/>
    </location>
</feature>
<evidence type="ECO:0000256" key="4">
    <source>
        <dbReference type="SAM" id="MobiDB-lite"/>
    </source>
</evidence>
<evidence type="ECO:0000256" key="2">
    <source>
        <dbReference type="ARBA" id="ARBA00022729"/>
    </source>
</evidence>
<feature type="region of interest" description="Disordered" evidence="4">
    <location>
        <begin position="305"/>
        <end position="342"/>
    </location>
</feature>
<sequence length="397" mass="41905">MIFGRNGLLILLTLASAGFARTGGRLAVLNKRQGFVEDCTYTLVAIDSDTCQTLADFGSITVDQFKAYNPQVTDCDALVVGNEYCLEKNWGAPDPVSTTSSSSKTSSVVRSTSKKPTSATPIATPTKSVGVTPPAPTQSGVAANCNKWDVIQDGDTCSVYLAKNPGVTLANLVAWNPAIGTQCTNLWIGSAICVSVTGFVPKTTVVTKPTTTPKPTTAKGTTKAAVSSIKGAVPPPGPTQAGVVANCNRWGLIKSDTTCATIIKNHPGLTLAKLVSWNPAIGDTCTNLWLDYYVCTGVVGWTDATSTKKPASSTKKPTSTKKVSSTKKPTATSTVPSPVQSGINSKCKKYHKVVKGNTCYDLATKYKIELANFYKWNPSVKTDCSGLWVDYYVCVGV</sequence>
<dbReference type="PANTHER" id="PTHR34997:SF2">
    <property type="entry name" value="LYSM DOMAIN-CONTAINING PROTEIN-RELATED"/>
    <property type="match status" value="1"/>
</dbReference>
<feature type="compositionally biased region" description="Low complexity" evidence="4">
    <location>
        <begin position="305"/>
        <end position="339"/>
    </location>
</feature>
<feature type="domain" description="LysM" evidence="6">
    <location>
        <begin position="147"/>
        <end position="194"/>
    </location>
</feature>
<evidence type="ECO:0000313" key="7">
    <source>
        <dbReference type="EMBL" id="ORY12426.1"/>
    </source>
</evidence>
<dbReference type="InterPro" id="IPR018392">
    <property type="entry name" value="LysM"/>
</dbReference>
<dbReference type="CDD" id="cd00118">
    <property type="entry name" value="LysM"/>
    <property type="match status" value="1"/>
</dbReference>
<evidence type="ECO:0000256" key="5">
    <source>
        <dbReference type="SAM" id="SignalP"/>
    </source>
</evidence>
<gene>
    <name evidence="7" type="ORF">BCR34DRAFT_563775</name>
</gene>
<dbReference type="AlphaFoldDB" id="A0A1Y1ZQC2"/>
<dbReference type="InterPro" id="IPR036779">
    <property type="entry name" value="LysM_dom_sf"/>
</dbReference>
<dbReference type="GO" id="GO:0008061">
    <property type="term" value="F:chitin binding"/>
    <property type="evidence" value="ECO:0007669"/>
    <property type="project" value="UniProtKB-KW"/>
</dbReference>
<feature type="chain" id="PRO_5013186368" description="LysM domain-containing protein" evidence="5">
    <location>
        <begin position="21"/>
        <end position="397"/>
    </location>
</feature>
<dbReference type="Pfam" id="PF01476">
    <property type="entry name" value="LysM"/>
    <property type="match status" value="2"/>
</dbReference>
<organism evidence="7 8">
    <name type="scientific">Clohesyomyces aquaticus</name>
    <dbReference type="NCBI Taxonomy" id="1231657"/>
    <lineage>
        <taxon>Eukaryota</taxon>
        <taxon>Fungi</taxon>
        <taxon>Dikarya</taxon>
        <taxon>Ascomycota</taxon>
        <taxon>Pezizomycotina</taxon>
        <taxon>Dothideomycetes</taxon>
        <taxon>Pleosporomycetidae</taxon>
        <taxon>Pleosporales</taxon>
        <taxon>Lindgomycetaceae</taxon>
        <taxon>Clohesyomyces</taxon>
    </lineage>
</organism>
<dbReference type="Gene3D" id="3.10.350.10">
    <property type="entry name" value="LysM domain"/>
    <property type="match status" value="4"/>
</dbReference>
<feature type="signal peptide" evidence="5">
    <location>
        <begin position="1"/>
        <end position="20"/>
    </location>
</feature>
<dbReference type="InterPro" id="IPR052210">
    <property type="entry name" value="LysM1-like"/>
</dbReference>
<feature type="compositionally biased region" description="Low complexity" evidence="4">
    <location>
        <begin position="96"/>
        <end position="118"/>
    </location>
</feature>
<keyword evidence="3" id="KW-0843">Virulence</keyword>
<dbReference type="EMBL" id="MCFA01000051">
    <property type="protein sequence ID" value="ORY12426.1"/>
    <property type="molecule type" value="Genomic_DNA"/>
</dbReference>
<dbReference type="PANTHER" id="PTHR34997">
    <property type="entry name" value="AM15"/>
    <property type="match status" value="1"/>
</dbReference>
<evidence type="ECO:0000256" key="3">
    <source>
        <dbReference type="ARBA" id="ARBA00023026"/>
    </source>
</evidence>
<proteinExistence type="predicted"/>
<feature type="domain" description="LysM" evidence="6">
    <location>
        <begin position="39"/>
        <end position="86"/>
    </location>
</feature>
<dbReference type="OrthoDB" id="2281372at2759"/>
<reference evidence="7 8" key="1">
    <citation type="submission" date="2016-07" db="EMBL/GenBank/DDBJ databases">
        <title>Pervasive Adenine N6-methylation of Active Genes in Fungi.</title>
        <authorList>
            <consortium name="DOE Joint Genome Institute"/>
            <person name="Mondo S.J."/>
            <person name="Dannebaum R.O."/>
            <person name="Kuo R.C."/>
            <person name="Labutti K."/>
            <person name="Haridas S."/>
            <person name="Kuo A."/>
            <person name="Salamov A."/>
            <person name="Ahrendt S.R."/>
            <person name="Lipzen A."/>
            <person name="Sullivan W."/>
            <person name="Andreopoulos W.B."/>
            <person name="Clum A."/>
            <person name="Lindquist E."/>
            <person name="Daum C."/>
            <person name="Ramamoorthy G.K."/>
            <person name="Gryganskyi A."/>
            <person name="Culley D."/>
            <person name="Magnuson J.K."/>
            <person name="James T.Y."/>
            <person name="O'Malley M.A."/>
            <person name="Stajich J.E."/>
            <person name="Spatafora J.W."/>
            <person name="Visel A."/>
            <person name="Grigoriev I.V."/>
        </authorList>
    </citation>
    <scope>NUCLEOTIDE SEQUENCE [LARGE SCALE GENOMIC DNA]</scope>
    <source>
        <strain evidence="7 8">CBS 115471</strain>
    </source>
</reference>
<feature type="domain" description="LysM" evidence="6">
    <location>
        <begin position="349"/>
        <end position="395"/>
    </location>
</feature>
<feature type="region of interest" description="Disordered" evidence="4">
    <location>
        <begin position="93"/>
        <end position="135"/>
    </location>
</feature>
<protein>
    <recommendedName>
        <fullName evidence="6">LysM domain-containing protein</fullName>
    </recommendedName>
</protein>
<feature type="domain" description="LysM" evidence="6">
    <location>
        <begin position="249"/>
        <end position="296"/>
    </location>
</feature>
<evidence type="ECO:0000259" key="6">
    <source>
        <dbReference type="PROSITE" id="PS51782"/>
    </source>
</evidence>
<accession>A0A1Y1ZQC2</accession>
<keyword evidence="8" id="KW-1185">Reference proteome</keyword>
<dbReference type="STRING" id="1231657.A0A1Y1ZQC2"/>
<keyword evidence="2 5" id="KW-0732">Signal</keyword>
<name>A0A1Y1ZQC2_9PLEO</name>
<dbReference type="SMART" id="SM00257">
    <property type="entry name" value="LysM"/>
    <property type="match status" value="3"/>
</dbReference>